<proteinExistence type="predicted"/>
<dbReference type="EMBL" id="LDTC01000192">
    <property type="protein sequence ID" value="KTW05961.1"/>
    <property type="molecule type" value="Genomic_DNA"/>
</dbReference>
<evidence type="ECO:0000313" key="2">
    <source>
        <dbReference type="Proteomes" id="UP000074410"/>
    </source>
</evidence>
<dbReference type="AlphaFoldDB" id="A0A147J497"/>
<accession>A0A147J497</accession>
<feature type="non-terminal residue" evidence="1">
    <location>
        <position position="69"/>
    </location>
</feature>
<reference evidence="1 2" key="1">
    <citation type="journal article" date="2016" name="Front. Microbiol.">
        <title>Genomic Resource of Rice Seed Associated Bacteria.</title>
        <authorList>
            <person name="Midha S."/>
            <person name="Bansal K."/>
            <person name="Sharma S."/>
            <person name="Kumar N."/>
            <person name="Patil P.P."/>
            <person name="Chaudhry V."/>
            <person name="Patil P.B."/>
        </authorList>
    </citation>
    <scope>NUCLEOTIDE SEQUENCE [LARGE SCALE GENOMIC DNA]</scope>
    <source>
        <strain evidence="1 2">NS258</strain>
    </source>
</reference>
<dbReference type="GO" id="GO:0004497">
    <property type="term" value="F:monooxygenase activity"/>
    <property type="evidence" value="ECO:0007669"/>
    <property type="project" value="InterPro"/>
</dbReference>
<name>A0A147J497_9SPHN</name>
<protein>
    <recommendedName>
        <fullName evidence="3">Tryptophan halogenase</fullName>
    </recommendedName>
</protein>
<dbReference type="InterPro" id="IPR036188">
    <property type="entry name" value="FAD/NAD-bd_sf"/>
</dbReference>
<gene>
    <name evidence="1" type="ORF">NS258_17110</name>
</gene>
<evidence type="ECO:0000313" key="1">
    <source>
        <dbReference type="EMBL" id="KTW05961.1"/>
    </source>
</evidence>
<dbReference type="RefSeq" id="WP_241490894.1">
    <property type="nucleotide sequence ID" value="NZ_LDTC01000192.1"/>
</dbReference>
<dbReference type="SUPFAM" id="SSF51905">
    <property type="entry name" value="FAD/NAD(P)-binding domain"/>
    <property type="match status" value="1"/>
</dbReference>
<comment type="caution">
    <text evidence="1">The sequence shown here is derived from an EMBL/GenBank/DDBJ whole genome shotgun (WGS) entry which is preliminary data.</text>
</comment>
<dbReference type="Pfam" id="PF04820">
    <property type="entry name" value="Trp_halogenase"/>
    <property type="match status" value="1"/>
</dbReference>
<sequence>MTDKRIRRIVILGGGTAGWMTAAALSRALAGQGVAITLVESDAIGLLGFCWANTLTHHLLHQAIRLSRS</sequence>
<evidence type="ECO:0008006" key="3">
    <source>
        <dbReference type="Google" id="ProtNLM"/>
    </source>
</evidence>
<dbReference type="InterPro" id="IPR006905">
    <property type="entry name" value="Flavin_halogenase"/>
</dbReference>
<dbReference type="Gene3D" id="3.50.50.60">
    <property type="entry name" value="FAD/NAD(P)-binding domain"/>
    <property type="match status" value="1"/>
</dbReference>
<dbReference type="PATRIC" id="fig|33051.5.peg.1245"/>
<dbReference type="Proteomes" id="UP000074410">
    <property type="component" value="Unassembled WGS sequence"/>
</dbReference>
<organism evidence="1 2">
    <name type="scientific">Sphingomonas sanguinis</name>
    <dbReference type="NCBI Taxonomy" id="33051"/>
    <lineage>
        <taxon>Bacteria</taxon>
        <taxon>Pseudomonadati</taxon>
        <taxon>Pseudomonadota</taxon>
        <taxon>Alphaproteobacteria</taxon>
        <taxon>Sphingomonadales</taxon>
        <taxon>Sphingomonadaceae</taxon>
        <taxon>Sphingomonas</taxon>
    </lineage>
</organism>